<feature type="active site" evidence="8">
    <location>
        <position position="116"/>
    </location>
</feature>
<evidence type="ECO:0000256" key="3">
    <source>
        <dbReference type="ARBA" id="ARBA00012732"/>
    </source>
</evidence>
<dbReference type="GO" id="GO:0009253">
    <property type="term" value="P:peptidoglycan catabolic process"/>
    <property type="evidence" value="ECO:0007669"/>
    <property type="project" value="InterPro"/>
</dbReference>
<dbReference type="GO" id="GO:0031640">
    <property type="term" value="P:killing of cells of another organism"/>
    <property type="evidence" value="ECO:0007669"/>
    <property type="project" value="UniProtKB-KW"/>
</dbReference>
<evidence type="ECO:0000256" key="1">
    <source>
        <dbReference type="ARBA" id="ARBA00000632"/>
    </source>
</evidence>
<comment type="catalytic activity">
    <reaction evidence="1">
        <text>Hydrolysis of (1-&gt;4)-beta-linkages between N-acetylmuramic acid and N-acetyl-D-glucosamine residues in a peptidoglycan and between N-acetyl-D-glucosamine residues in chitodextrins.</text>
        <dbReference type="EC" id="3.2.1.17"/>
    </reaction>
</comment>
<dbReference type="Gene3D" id="1.10.530.10">
    <property type="match status" value="1"/>
</dbReference>
<organism evidence="9 10">
    <name type="scientific">Aquarana catesbeiana</name>
    <name type="common">American bullfrog</name>
    <name type="synonym">Rana catesbeiana</name>
    <dbReference type="NCBI Taxonomy" id="8400"/>
    <lineage>
        <taxon>Eukaryota</taxon>
        <taxon>Metazoa</taxon>
        <taxon>Chordata</taxon>
        <taxon>Craniata</taxon>
        <taxon>Vertebrata</taxon>
        <taxon>Euteleostomi</taxon>
        <taxon>Amphibia</taxon>
        <taxon>Batrachia</taxon>
        <taxon>Anura</taxon>
        <taxon>Neobatrachia</taxon>
        <taxon>Ranoidea</taxon>
        <taxon>Ranidae</taxon>
        <taxon>Aquarana</taxon>
    </lineage>
</organism>
<evidence type="ECO:0000313" key="9">
    <source>
        <dbReference type="EMBL" id="PIO22769.1"/>
    </source>
</evidence>
<evidence type="ECO:0000256" key="2">
    <source>
        <dbReference type="ARBA" id="ARBA00008902"/>
    </source>
</evidence>
<protein>
    <recommendedName>
        <fullName evidence="4">Lysozyme g</fullName>
        <ecNumber evidence="3">3.2.1.17</ecNumber>
    </recommendedName>
    <alternativeName>
        <fullName evidence="7">1,4-beta-N-acetylmuramidase</fullName>
    </alternativeName>
</protein>
<dbReference type="PRINTS" id="PR00749">
    <property type="entry name" value="LYSOZYMEG"/>
</dbReference>
<dbReference type="PANTHER" id="PTHR31698">
    <property type="entry name" value="LYSOZYME G FAMILY MEMBER"/>
    <property type="match status" value="1"/>
</dbReference>
<dbReference type="PIRSF" id="PIRSF001065">
    <property type="entry name" value="Lysozyme_g"/>
    <property type="match status" value="1"/>
</dbReference>
<gene>
    <name evidence="9" type="ORF">AB205_0070740</name>
</gene>
<dbReference type="OrthoDB" id="10021790at2759"/>
<dbReference type="Proteomes" id="UP000228934">
    <property type="component" value="Unassembled WGS sequence"/>
</dbReference>
<dbReference type="InterPro" id="IPR002152">
    <property type="entry name" value="Glyco_hydro_23"/>
</dbReference>
<keyword evidence="6" id="KW-0378">Hydrolase</keyword>
<evidence type="ECO:0000313" key="10">
    <source>
        <dbReference type="Proteomes" id="UP000228934"/>
    </source>
</evidence>
<keyword evidence="5" id="KW-0929">Antimicrobial</keyword>
<comment type="similarity">
    <text evidence="2">Belongs to the glycosyl hydrolase 23 family.</text>
</comment>
<dbReference type="GO" id="GO:0005576">
    <property type="term" value="C:extracellular region"/>
    <property type="evidence" value="ECO:0007669"/>
    <property type="project" value="TreeGrafter"/>
</dbReference>
<dbReference type="SUPFAM" id="SSF53955">
    <property type="entry name" value="Lysozyme-like"/>
    <property type="match status" value="1"/>
</dbReference>
<name>A0A2G9R4I1_AQUCT</name>
<dbReference type="CDD" id="cd01021">
    <property type="entry name" value="GEWL"/>
    <property type="match status" value="1"/>
</dbReference>
<evidence type="ECO:0000256" key="4">
    <source>
        <dbReference type="ARBA" id="ARBA00016485"/>
    </source>
</evidence>
<proteinExistence type="inferred from homology"/>
<evidence type="ECO:0000256" key="5">
    <source>
        <dbReference type="ARBA" id="ARBA00022638"/>
    </source>
</evidence>
<accession>A0A2G9R4I1</accession>
<evidence type="ECO:0000256" key="7">
    <source>
        <dbReference type="ARBA" id="ARBA00031262"/>
    </source>
</evidence>
<feature type="non-terminal residue" evidence="9">
    <location>
        <position position="170"/>
    </location>
</feature>
<dbReference type="InterPro" id="IPR023346">
    <property type="entry name" value="Lysozyme-like_dom_sf"/>
</dbReference>
<dbReference type="EC" id="3.2.1.17" evidence="3"/>
<keyword evidence="10" id="KW-1185">Reference proteome</keyword>
<dbReference type="GO" id="GO:0003796">
    <property type="term" value="F:lysozyme activity"/>
    <property type="evidence" value="ECO:0007669"/>
    <property type="project" value="UniProtKB-EC"/>
</dbReference>
<dbReference type="AlphaFoldDB" id="A0A2G9R4I1"/>
<evidence type="ECO:0000256" key="6">
    <source>
        <dbReference type="ARBA" id="ARBA00023295"/>
    </source>
</evidence>
<feature type="active site" evidence="8">
    <location>
        <position position="103"/>
    </location>
</feature>
<reference evidence="10" key="1">
    <citation type="journal article" date="2017" name="Nat. Commun.">
        <title>The North American bullfrog draft genome provides insight into hormonal regulation of long noncoding RNA.</title>
        <authorList>
            <person name="Hammond S.A."/>
            <person name="Warren R.L."/>
            <person name="Vandervalk B.P."/>
            <person name="Kucuk E."/>
            <person name="Khan H."/>
            <person name="Gibb E.A."/>
            <person name="Pandoh P."/>
            <person name="Kirk H."/>
            <person name="Zhao Y."/>
            <person name="Jones M."/>
            <person name="Mungall A.J."/>
            <person name="Coope R."/>
            <person name="Pleasance S."/>
            <person name="Moore R.A."/>
            <person name="Holt R.A."/>
            <person name="Round J.M."/>
            <person name="Ohora S."/>
            <person name="Walle B.V."/>
            <person name="Veldhoen N."/>
            <person name="Helbing C.C."/>
            <person name="Birol I."/>
        </authorList>
    </citation>
    <scope>NUCLEOTIDE SEQUENCE [LARGE SCALE GENOMIC DNA]</scope>
</reference>
<keyword evidence="5" id="KW-0081">Bacteriolytic enzyme</keyword>
<keyword evidence="6" id="KW-0326">Glycosidase</keyword>
<dbReference type="GO" id="GO:0050830">
    <property type="term" value="P:defense response to Gram-positive bacterium"/>
    <property type="evidence" value="ECO:0007669"/>
    <property type="project" value="TreeGrafter"/>
</dbReference>
<sequence length="170" mass="18919">MFFVSSRYFKNTNMTFFTILILSTLAATVYTSGNYGDINKVPTTGASCATAKQDKLKVCGVEASKRLAQNDLGRINKYKSKILSVAKQKKIDPSIIAGIMSRESRGGSVLKNGWGDHNNGFGLMQVDKRYHKLKGTWNSETHIAQAVDIFISTYNQIKKKFPGQSNERIL</sequence>
<evidence type="ECO:0000256" key="8">
    <source>
        <dbReference type="PIRSR" id="PIRSR001065-1"/>
    </source>
</evidence>
<dbReference type="PANTHER" id="PTHR31698:SF8">
    <property type="entry name" value="LYSOZYME G-RELATED"/>
    <property type="match status" value="1"/>
</dbReference>
<dbReference type="EMBL" id="KV977608">
    <property type="protein sequence ID" value="PIO22769.1"/>
    <property type="molecule type" value="Genomic_DNA"/>
</dbReference>